<evidence type="ECO:0000313" key="29">
    <source>
        <dbReference type="EMBL" id="KXH28560.1"/>
    </source>
</evidence>
<evidence type="ECO:0000256" key="6">
    <source>
        <dbReference type="ARBA" id="ARBA00012446"/>
    </source>
</evidence>
<dbReference type="Gene3D" id="3.30.70.240">
    <property type="match status" value="1"/>
</dbReference>
<dbReference type="InterPro" id="IPR018202">
    <property type="entry name" value="Ser_caboxypep_ser_AS"/>
</dbReference>
<evidence type="ECO:0000256" key="7">
    <source>
        <dbReference type="ARBA" id="ARBA00021334"/>
    </source>
</evidence>
<dbReference type="Gene3D" id="3.30.1250.10">
    <property type="entry name" value="Ribosome maturation protein SBDS, N-terminal domain"/>
    <property type="match status" value="1"/>
</dbReference>
<feature type="domain" description="Ribosome maturation protein SDO1/SBDS N-terminal" evidence="25">
    <location>
        <begin position="571"/>
        <end position="658"/>
    </location>
</feature>
<comment type="caution">
    <text evidence="29">The sequence shown here is derived from an EMBL/GenBank/DDBJ whole genome shotgun (WGS) entry which is preliminary data.</text>
</comment>
<dbReference type="GO" id="GO:0005634">
    <property type="term" value="C:nucleus"/>
    <property type="evidence" value="ECO:0007669"/>
    <property type="project" value="UniProtKB-SubCell"/>
</dbReference>
<proteinExistence type="inferred from homology"/>
<dbReference type="AlphaFoldDB" id="A0A135RY02"/>
<keyword evidence="9" id="KW-0690">Ribosome biogenesis</keyword>
<evidence type="ECO:0000256" key="11">
    <source>
        <dbReference type="ARBA" id="ARBA00022645"/>
    </source>
</evidence>
<dbReference type="SUPFAM" id="SSF109728">
    <property type="entry name" value="Hypothetical protein AF0491, middle domain"/>
    <property type="match status" value="1"/>
</dbReference>
<reference evidence="29 30" key="1">
    <citation type="submission" date="2014-02" db="EMBL/GenBank/DDBJ databases">
        <title>The genome sequence of Colletotrichum nymphaeae SA-01.</title>
        <authorList>
            <person name="Baroncelli R."/>
            <person name="Thon M.R."/>
        </authorList>
    </citation>
    <scope>NUCLEOTIDE SEQUENCE [LARGE SCALE GENOMIC DNA]</scope>
    <source>
        <strain evidence="29 30">SA-01</strain>
    </source>
</reference>
<evidence type="ECO:0000256" key="1">
    <source>
        <dbReference type="ARBA" id="ARBA00004116"/>
    </source>
</evidence>
<dbReference type="PANTHER" id="PTHR10927">
    <property type="entry name" value="RIBOSOME MATURATION PROTEIN SBDS"/>
    <property type="match status" value="1"/>
</dbReference>
<feature type="domain" description="Ribosome maturation protein SDO1/SBDS central" evidence="27">
    <location>
        <begin position="667"/>
        <end position="777"/>
    </location>
</feature>
<comment type="catalytic activity">
    <reaction evidence="21">
        <text>Release of a C-terminal amino acid with broad specificity.</text>
        <dbReference type="EC" id="3.4.16.5"/>
    </reaction>
</comment>
<feature type="signal peptide" evidence="24">
    <location>
        <begin position="1"/>
        <end position="18"/>
    </location>
</feature>
<evidence type="ECO:0000259" key="28">
    <source>
        <dbReference type="Pfam" id="PF20268"/>
    </source>
</evidence>
<evidence type="ECO:0000256" key="17">
    <source>
        <dbReference type="ARBA" id="ARBA00023180"/>
    </source>
</evidence>
<name>A0A135RY02_9PEZI</name>
<evidence type="ECO:0000256" key="9">
    <source>
        <dbReference type="ARBA" id="ARBA00022517"/>
    </source>
</evidence>
<dbReference type="InterPro" id="IPR002140">
    <property type="entry name" value="Sdo1/SBDS"/>
</dbReference>
<keyword evidence="15" id="KW-0865">Zymogen</keyword>
<dbReference type="Pfam" id="PF20268">
    <property type="entry name" value="SBDS_C"/>
    <property type="match status" value="1"/>
</dbReference>
<evidence type="ECO:0000256" key="5">
    <source>
        <dbReference type="ARBA" id="ARBA00009431"/>
    </source>
</evidence>
<keyword evidence="12" id="KW-0645">Protease</keyword>
<dbReference type="InterPro" id="IPR019783">
    <property type="entry name" value="SDO1/SBDS_N"/>
</dbReference>
<evidence type="ECO:0000256" key="18">
    <source>
        <dbReference type="ARBA" id="ARBA00023242"/>
    </source>
</evidence>
<keyword evidence="17" id="KW-0325">Glycoprotein</keyword>
<dbReference type="InterPro" id="IPR039100">
    <property type="entry name" value="Sdo1/SBDS-like"/>
</dbReference>
<dbReference type="Pfam" id="PF00450">
    <property type="entry name" value="Peptidase_S10"/>
    <property type="match status" value="1"/>
</dbReference>
<dbReference type="InterPro" id="IPR008442">
    <property type="entry name" value="Propeptide_carboxypepY"/>
</dbReference>
<organism evidence="29 30">
    <name type="scientific">Colletotrichum nymphaeae SA-01</name>
    <dbReference type="NCBI Taxonomy" id="1460502"/>
    <lineage>
        <taxon>Eukaryota</taxon>
        <taxon>Fungi</taxon>
        <taxon>Dikarya</taxon>
        <taxon>Ascomycota</taxon>
        <taxon>Pezizomycotina</taxon>
        <taxon>Sordariomycetes</taxon>
        <taxon>Hypocreomycetidae</taxon>
        <taxon>Glomerellales</taxon>
        <taxon>Glomerellaceae</taxon>
        <taxon>Colletotrichum</taxon>
        <taxon>Colletotrichum acutatum species complex</taxon>
    </lineage>
</organism>
<feature type="domain" description="Ribosome maturation protein SDO1/SBDS C-terminal" evidence="28">
    <location>
        <begin position="815"/>
        <end position="874"/>
    </location>
</feature>
<keyword evidence="10" id="KW-0926">Vacuole</keyword>
<keyword evidence="8" id="KW-0963">Cytoplasm</keyword>
<dbReference type="FunFam" id="3.30.1250.10:FF:000001">
    <property type="entry name" value="SBDS, ribosome maturation factor"/>
    <property type="match status" value="1"/>
</dbReference>
<evidence type="ECO:0000256" key="24">
    <source>
        <dbReference type="SAM" id="SignalP"/>
    </source>
</evidence>
<evidence type="ECO:0000259" key="25">
    <source>
        <dbReference type="Pfam" id="PF01172"/>
    </source>
</evidence>
<sequence>MRFSTSALVLGAASTALALDQQVLGGQDSPFDSIKTTGENWLSAFEDKFGKMTSEAKAVWDEITLLAPEAVESFKKTAQATKPKPHHRKSDKKWDHVVKGADVQGMWVEKDGEKHRKIGGDLKNFNLRAKKVDPSALGVDKVKQYSGYLDDEENDKHLFYWFFESRNDPKNDPVVLWLNGGPGCSSLTGLFMELGPASIDKKLKIVNNEWSWNNNASVIFLDQPVNVGYSYSGSSVSNTVAAGKDVYALMSLFFHQFPEYAKQDFHIAGESYAGHYIPVFASEILSHEDRNINLKSVLIGNGLTDGWTQYGYYRPMACGEGGYKAVLDEGECQAMDNALPRCQSLIKNCYDSGSVWSCVPASIYCNNALIGPYQRTGQNVYDIRGKCEDSSNLCYSALGWISEYLNQDEVKEALGAEVDSYDSCNFDINRNFLFAGDWFQPFHRIVPGLLEKIPVLIYAGDADYICNWLGNHQPSTCRKHISPPAAPRSCTTSILYPAKTFLADGCLQPHRTITNPSNYLSRRRKQPHTVAKDHPLYDFPYLKDLSKSDNPTTATMSRMINQPSNQIKLTNVSMVRLKKGKKRFEIACYKNKVMEWRSGIETDLDNVLQIPNVFLNVSKGQTAPKEDLEKAFGKGKSTDDIVLEILKKGEMQVGGKERAEQTERVHNEVIGIVASRLVDPRTKRVYTTGMIEKALDLLSSAAHGDGDDAPGKKGAAGGGSKTASGAGTPAGGEEGEAKPREKGFHWTGVTTTKSAKSQALEAMKALIAAQPIPVQRARMRLRVTCATSVLKQAVKEKPAAGGKKGGDDDGDEPKQKPGTVKDRILGFVEQVESQDVLGSEWEVVGFVEPGAFKGLGDFIAGETKGMGRVEVLDMAVIHED</sequence>
<dbReference type="Gene3D" id="1.10.10.900">
    <property type="entry name" value="SBDS protein C-terminal domain, subdomain 1"/>
    <property type="match status" value="1"/>
</dbReference>
<dbReference type="Gene3D" id="3.40.50.1820">
    <property type="entry name" value="alpha/beta hydrolase"/>
    <property type="match status" value="1"/>
</dbReference>
<evidence type="ECO:0000256" key="23">
    <source>
        <dbReference type="SAM" id="MobiDB-lite"/>
    </source>
</evidence>
<feature type="compositionally biased region" description="Basic and acidic residues" evidence="23">
    <location>
        <begin position="735"/>
        <end position="744"/>
    </location>
</feature>
<keyword evidence="11 29" id="KW-0121">Carboxypeptidase</keyword>
<evidence type="ECO:0000256" key="16">
    <source>
        <dbReference type="ARBA" id="ARBA00023157"/>
    </source>
</evidence>
<evidence type="ECO:0000256" key="3">
    <source>
        <dbReference type="ARBA" id="ARBA00004496"/>
    </source>
</evidence>
<evidence type="ECO:0000256" key="14">
    <source>
        <dbReference type="ARBA" id="ARBA00022801"/>
    </source>
</evidence>
<dbReference type="PANTHER" id="PTHR10927:SF1">
    <property type="entry name" value="RIBOSOME MATURATION PROTEIN SBDS"/>
    <property type="match status" value="1"/>
</dbReference>
<dbReference type="InterPro" id="IPR029058">
    <property type="entry name" value="AB_hydrolase_fold"/>
</dbReference>
<comment type="subunit">
    <text evidence="20">Associates with the 60S ribosomal subunit.</text>
</comment>
<accession>A0A135RY02</accession>
<comment type="function">
    <text evidence="19">Vacuolar carboxypeptidase involved in degradation of small peptides. Digests preferentially peptides containing an aliphatic or hydrophobic residue in P1' position, as well as methionine, leucine or phenylalanine in P1 position of ester substrate.</text>
</comment>
<evidence type="ECO:0000256" key="21">
    <source>
        <dbReference type="ARBA" id="ARBA00052076"/>
    </source>
</evidence>
<evidence type="ECO:0000313" key="30">
    <source>
        <dbReference type="Proteomes" id="UP000070054"/>
    </source>
</evidence>
<dbReference type="InterPro" id="IPR037188">
    <property type="entry name" value="Sdo1/SBDS_central_sf"/>
</dbReference>
<keyword evidence="13 24" id="KW-0732">Signal</keyword>
<evidence type="ECO:0000256" key="10">
    <source>
        <dbReference type="ARBA" id="ARBA00022554"/>
    </source>
</evidence>
<dbReference type="GO" id="GO:0006508">
    <property type="term" value="P:proteolysis"/>
    <property type="evidence" value="ECO:0007669"/>
    <property type="project" value="UniProtKB-KW"/>
</dbReference>
<keyword evidence="14" id="KW-0378">Hydrolase</keyword>
<evidence type="ECO:0000256" key="15">
    <source>
        <dbReference type="ARBA" id="ARBA00023145"/>
    </source>
</evidence>
<evidence type="ECO:0000256" key="22">
    <source>
        <dbReference type="ARBA" id="ARBA00071414"/>
    </source>
</evidence>
<evidence type="ECO:0000259" key="27">
    <source>
        <dbReference type="Pfam" id="PF09377"/>
    </source>
</evidence>
<evidence type="ECO:0000256" key="13">
    <source>
        <dbReference type="ARBA" id="ARBA00022729"/>
    </source>
</evidence>
<dbReference type="PRINTS" id="PR00724">
    <property type="entry name" value="CRBOXYPTASEC"/>
</dbReference>
<keyword evidence="16" id="KW-1015">Disulfide bond</keyword>
<evidence type="ECO:0000259" key="26">
    <source>
        <dbReference type="Pfam" id="PF05388"/>
    </source>
</evidence>
<evidence type="ECO:0000256" key="2">
    <source>
        <dbReference type="ARBA" id="ARBA00004123"/>
    </source>
</evidence>
<dbReference type="GO" id="GO:0004185">
    <property type="term" value="F:serine-type carboxypeptidase activity"/>
    <property type="evidence" value="ECO:0007669"/>
    <property type="project" value="UniProtKB-EC"/>
</dbReference>
<comment type="similarity">
    <text evidence="5">Belongs to the peptidase S10 family.</text>
</comment>
<dbReference type="InterPro" id="IPR036786">
    <property type="entry name" value="Ribosome_mat_SBDS_N_sf"/>
</dbReference>
<evidence type="ECO:0000256" key="4">
    <source>
        <dbReference type="ARBA" id="ARBA00007433"/>
    </source>
</evidence>
<dbReference type="EMBL" id="JEMN01001715">
    <property type="protein sequence ID" value="KXH28560.1"/>
    <property type="molecule type" value="Genomic_DNA"/>
</dbReference>
<evidence type="ECO:0000256" key="12">
    <source>
        <dbReference type="ARBA" id="ARBA00022670"/>
    </source>
</evidence>
<gene>
    <name evidence="29" type="ORF">CNYM01_05650</name>
</gene>
<dbReference type="Gene3D" id="1.10.287.410">
    <property type="match status" value="1"/>
</dbReference>
<feature type="domain" description="Propeptide carboxypeptidase Y" evidence="26">
    <location>
        <begin position="1"/>
        <end position="105"/>
    </location>
</feature>
<feature type="region of interest" description="Disordered" evidence="23">
    <location>
        <begin position="705"/>
        <end position="749"/>
    </location>
</feature>
<keyword evidence="30" id="KW-1185">Reference proteome</keyword>
<dbReference type="SUPFAM" id="SSF89895">
    <property type="entry name" value="FYSH domain"/>
    <property type="match status" value="1"/>
</dbReference>
<dbReference type="InterPro" id="IPR001563">
    <property type="entry name" value="Peptidase_S10"/>
</dbReference>
<evidence type="ECO:0000256" key="8">
    <source>
        <dbReference type="ARBA" id="ARBA00022490"/>
    </source>
</evidence>
<comment type="similarity">
    <text evidence="4">Belongs to the SDO1/SBDS family.</text>
</comment>
<feature type="chain" id="PRO_5036458124" description="Carboxypeptidase Y homolog A" evidence="24">
    <location>
        <begin position="19"/>
        <end position="880"/>
    </location>
</feature>
<dbReference type="InterPro" id="IPR018978">
    <property type="entry name" value="SDO1/SBDS_central"/>
</dbReference>
<dbReference type="Pfam" id="PF09377">
    <property type="entry name" value="SBDS_domain_II"/>
    <property type="match status" value="1"/>
</dbReference>
<evidence type="ECO:0000256" key="20">
    <source>
        <dbReference type="ARBA" id="ARBA00049708"/>
    </source>
</evidence>
<dbReference type="GO" id="GO:0042256">
    <property type="term" value="P:cytosolic ribosome assembly"/>
    <property type="evidence" value="ECO:0007669"/>
    <property type="project" value="InterPro"/>
</dbReference>
<dbReference type="Pfam" id="PF01172">
    <property type="entry name" value="SBDS_N"/>
    <property type="match status" value="1"/>
</dbReference>
<protein>
    <recommendedName>
        <fullName evidence="7">Carboxypeptidase Y homolog A</fullName>
        <ecNumber evidence="6">3.4.16.5</ecNumber>
    </recommendedName>
    <alternativeName>
        <fullName evidence="22">Ribosome maturation protein SDO1</fullName>
    </alternativeName>
</protein>
<dbReference type="NCBIfam" id="TIGR00291">
    <property type="entry name" value="RNA_SBDS"/>
    <property type="match status" value="1"/>
</dbReference>
<feature type="region of interest" description="Disordered" evidence="23">
    <location>
        <begin position="796"/>
        <end position="820"/>
    </location>
</feature>
<dbReference type="Proteomes" id="UP000070054">
    <property type="component" value="Unassembled WGS sequence"/>
</dbReference>
<dbReference type="EC" id="3.4.16.5" evidence="6"/>
<dbReference type="SUPFAM" id="SSF53474">
    <property type="entry name" value="alpha/beta-Hydrolases"/>
    <property type="match status" value="1"/>
</dbReference>
<dbReference type="PROSITE" id="PS00131">
    <property type="entry name" value="CARBOXYPEPT_SER_SER"/>
    <property type="match status" value="1"/>
</dbReference>
<evidence type="ECO:0000256" key="19">
    <source>
        <dbReference type="ARBA" id="ARBA00025622"/>
    </source>
</evidence>
<dbReference type="OrthoDB" id="443318at2759"/>
<dbReference type="Pfam" id="PF05388">
    <property type="entry name" value="Carbpep_Y_N"/>
    <property type="match status" value="1"/>
</dbReference>
<dbReference type="FunFam" id="1.10.287.410:FF:000001">
    <property type="entry name" value="Carboxypeptidase Y"/>
    <property type="match status" value="1"/>
</dbReference>
<comment type="subcellular location">
    <subcellularLocation>
        <location evidence="3">Cytoplasm</location>
    </subcellularLocation>
    <subcellularLocation>
        <location evidence="2">Nucleus</location>
    </subcellularLocation>
    <subcellularLocation>
        <location evidence="1">Vacuole</location>
    </subcellularLocation>
</comment>
<dbReference type="InterPro" id="IPR046928">
    <property type="entry name" value="SDO1/SBDS_C"/>
</dbReference>
<keyword evidence="18" id="KW-0539">Nucleus</keyword>
<dbReference type="GO" id="GO:0000328">
    <property type="term" value="C:fungal-type vacuole lumen"/>
    <property type="evidence" value="ECO:0007669"/>
    <property type="project" value="UniProtKB-ARBA"/>
</dbReference>